<dbReference type="AlphaFoldDB" id="A0A9N9Q059"/>
<keyword evidence="2" id="KW-0479">Metal-binding</keyword>
<feature type="region of interest" description="Disordered" evidence="4">
    <location>
        <begin position="1"/>
        <end position="24"/>
    </location>
</feature>
<evidence type="ECO:0000256" key="1">
    <source>
        <dbReference type="ARBA" id="ARBA00004123"/>
    </source>
</evidence>
<dbReference type="PANTHER" id="PTHR31001:SF40">
    <property type="entry name" value="ZN(II)2CYS6 TRANSCRIPTION FACTOR (EUROFUNG)"/>
    <property type="match status" value="1"/>
</dbReference>
<feature type="region of interest" description="Disordered" evidence="4">
    <location>
        <begin position="77"/>
        <end position="115"/>
    </location>
</feature>
<feature type="compositionally biased region" description="Polar residues" evidence="4">
    <location>
        <begin position="1"/>
        <end position="14"/>
    </location>
</feature>
<dbReference type="SMART" id="SM00906">
    <property type="entry name" value="Fungal_trans"/>
    <property type="match status" value="1"/>
</dbReference>
<sequence length="692" mass="78690">MTTPELTPTSTPNGLSRRRNGLQPACEPCRKSKLRCDYSPATTSCSRCRKRQVLPQCIVLNAPMTKSGNNISARFIPHQPRTSRNKLPITPVSDLATPQENAEASNEKGTERDGDATGFFGSTSFAATLREAALGLHELQGEFDDDPQSLSMNLDLASKLLRRIPPKVICKRLIDHYRVNSGEGLFPRAVVSEVNDSFWETYGDNLKRGEFEMMGREITKCTKVRFGKYKSPQEWKHAFYGVKIRWEVLGLLFCSFTSGIMTLEEHDLFFADPSEPNWTRRKALVDMKSCVEMCIELCGNSLNILTCILLLRNLDLETMIHGDASITVWRLHHDLVAMGTALGLHCYPGTPEFSIHSELTKRVSALLFKGDKEIALFTGRPPALTRHYQTCPLPLDISDAALLTGGDLLQREIDNLDGNGWNRDGRLHSATLIRNLLMVSIVHDEVMELFVANSAEQIVHKERVEALKRKTAEIYQTMPSFRNFDKEALVASLNASEKWRVLVGAHLHLDYLRLHLDLERLSTERGYESKEKLHEIARELVEIIVFFWRERDRVLDKQYNYDFMIMSYGMPSTGILCAGLLKQTQYPSQVPPSMKLPTSEVVQNLSLMIGFLEWVRPHAGSYKLCQRMAKVIRRVLDRVFEPTPMVPPQDTQDELSQGSWQFEDPWQVDLSSEWNWLNSIDWARGVNGDLET</sequence>
<proteinExistence type="predicted"/>
<evidence type="ECO:0000256" key="2">
    <source>
        <dbReference type="ARBA" id="ARBA00022723"/>
    </source>
</evidence>
<dbReference type="EMBL" id="CAJVRL010000116">
    <property type="protein sequence ID" value="CAG8961808.1"/>
    <property type="molecule type" value="Genomic_DNA"/>
</dbReference>
<dbReference type="SMART" id="SM00066">
    <property type="entry name" value="GAL4"/>
    <property type="match status" value="1"/>
</dbReference>
<reference evidence="6" key="1">
    <citation type="submission" date="2021-07" db="EMBL/GenBank/DDBJ databases">
        <authorList>
            <person name="Durling M."/>
        </authorList>
    </citation>
    <scope>NUCLEOTIDE SEQUENCE</scope>
</reference>
<dbReference type="InterPro" id="IPR007219">
    <property type="entry name" value="XnlR_reg_dom"/>
</dbReference>
<dbReference type="GO" id="GO:0003677">
    <property type="term" value="F:DNA binding"/>
    <property type="evidence" value="ECO:0007669"/>
    <property type="project" value="InterPro"/>
</dbReference>
<evidence type="ECO:0000256" key="4">
    <source>
        <dbReference type="SAM" id="MobiDB-lite"/>
    </source>
</evidence>
<evidence type="ECO:0000313" key="7">
    <source>
        <dbReference type="Proteomes" id="UP000696280"/>
    </source>
</evidence>
<dbReference type="GO" id="GO:0000981">
    <property type="term" value="F:DNA-binding transcription factor activity, RNA polymerase II-specific"/>
    <property type="evidence" value="ECO:0007669"/>
    <property type="project" value="InterPro"/>
</dbReference>
<keyword evidence="7" id="KW-1185">Reference proteome</keyword>
<name>A0A9N9Q059_9HELO</name>
<dbReference type="PROSITE" id="PS00463">
    <property type="entry name" value="ZN2_CY6_FUNGAL_1"/>
    <property type="match status" value="1"/>
</dbReference>
<protein>
    <recommendedName>
        <fullName evidence="5">Zn(2)-C6 fungal-type domain-containing protein</fullName>
    </recommendedName>
</protein>
<organism evidence="6 7">
    <name type="scientific">Hymenoscyphus fraxineus</name>
    <dbReference type="NCBI Taxonomy" id="746836"/>
    <lineage>
        <taxon>Eukaryota</taxon>
        <taxon>Fungi</taxon>
        <taxon>Dikarya</taxon>
        <taxon>Ascomycota</taxon>
        <taxon>Pezizomycotina</taxon>
        <taxon>Leotiomycetes</taxon>
        <taxon>Helotiales</taxon>
        <taxon>Helotiaceae</taxon>
        <taxon>Hymenoscyphus</taxon>
    </lineage>
</organism>
<evidence type="ECO:0000313" key="6">
    <source>
        <dbReference type="EMBL" id="CAG8961808.1"/>
    </source>
</evidence>
<dbReference type="CDD" id="cd12148">
    <property type="entry name" value="fungal_TF_MHR"/>
    <property type="match status" value="1"/>
</dbReference>
<dbReference type="CDD" id="cd00067">
    <property type="entry name" value="GAL4"/>
    <property type="match status" value="1"/>
</dbReference>
<dbReference type="OrthoDB" id="4898680at2759"/>
<dbReference type="PANTHER" id="PTHR31001">
    <property type="entry name" value="UNCHARACTERIZED TRANSCRIPTIONAL REGULATORY PROTEIN"/>
    <property type="match status" value="1"/>
</dbReference>
<dbReference type="InterPro" id="IPR050613">
    <property type="entry name" value="Sec_Metabolite_Reg"/>
</dbReference>
<dbReference type="SUPFAM" id="SSF57701">
    <property type="entry name" value="Zn2/Cys6 DNA-binding domain"/>
    <property type="match status" value="1"/>
</dbReference>
<dbReference type="GO" id="GO:0008270">
    <property type="term" value="F:zinc ion binding"/>
    <property type="evidence" value="ECO:0007669"/>
    <property type="project" value="InterPro"/>
</dbReference>
<comment type="caution">
    <text evidence="6">The sequence shown here is derived from an EMBL/GenBank/DDBJ whole genome shotgun (WGS) entry which is preliminary data.</text>
</comment>
<dbReference type="GO" id="GO:0005634">
    <property type="term" value="C:nucleus"/>
    <property type="evidence" value="ECO:0007669"/>
    <property type="project" value="UniProtKB-SubCell"/>
</dbReference>
<dbReference type="Proteomes" id="UP000696280">
    <property type="component" value="Unassembled WGS sequence"/>
</dbReference>
<feature type="domain" description="Zn(2)-C6 fungal-type" evidence="5">
    <location>
        <begin position="25"/>
        <end position="59"/>
    </location>
</feature>
<evidence type="ECO:0000259" key="5">
    <source>
        <dbReference type="PROSITE" id="PS50048"/>
    </source>
</evidence>
<gene>
    <name evidence="6" type="ORF">HYFRA_00013984</name>
</gene>
<keyword evidence="3" id="KW-0539">Nucleus</keyword>
<dbReference type="InterPro" id="IPR001138">
    <property type="entry name" value="Zn2Cys6_DnaBD"/>
</dbReference>
<dbReference type="Pfam" id="PF04082">
    <property type="entry name" value="Fungal_trans"/>
    <property type="match status" value="1"/>
</dbReference>
<accession>A0A9N9Q059</accession>
<dbReference type="PROSITE" id="PS50048">
    <property type="entry name" value="ZN2_CY6_FUNGAL_2"/>
    <property type="match status" value="1"/>
</dbReference>
<dbReference type="GO" id="GO:0006351">
    <property type="term" value="P:DNA-templated transcription"/>
    <property type="evidence" value="ECO:0007669"/>
    <property type="project" value="InterPro"/>
</dbReference>
<feature type="compositionally biased region" description="Basic and acidic residues" evidence="4">
    <location>
        <begin position="105"/>
        <end position="115"/>
    </location>
</feature>
<dbReference type="InterPro" id="IPR036864">
    <property type="entry name" value="Zn2-C6_fun-type_DNA-bd_sf"/>
</dbReference>
<dbReference type="Gene3D" id="4.10.240.10">
    <property type="entry name" value="Zn(2)-C6 fungal-type DNA-binding domain"/>
    <property type="match status" value="1"/>
</dbReference>
<comment type="subcellular location">
    <subcellularLocation>
        <location evidence="1">Nucleus</location>
    </subcellularLocation>
</comment>
<evidence type="ECO:0000256" key="3">
    <source>
        <dbReference type="ARBA" id="ARBA00023242"/>
    </source>
</evidence>